<dbReference type="AlphaFoldDB" id="A0A1M7MKK0"/>
<evidence type="ECO:0008006" key="3">
    <source>
        <dbReference type="Google" id="ProtNLM"/>
    </source>
</evidence>
<gene>
    <name evidence="1" type="ORF">SAMN05878281_2538</name>
</gene>
<keyword evidence="2" id="KW-1185">Reference proteome</keyword>
<evidence type="ECO:0000313" key="2">
    <source>
        <dbReference type="Proteomes" id="UP000190235"/>
    </source>
</evidence>
<reference evidence="2" key="1">
    <citation type="submission" date="2016-11" db="EMBL/GenBank/DDBJ databases">
        <authorList>
            <person name="Varghese N."/>
            <person name="Submissions S."/>
        </authorList>
    </citation>
    <scope>NUCLEOTIDE SEQUENCE [LARGE SCALE GENOMIC DNA]</scope>
    <source>
        <strain evidence="2">ACAM 48</strain>
    </source>
</reference>
<dbReference type="RefSeq" id="WP_079735554.1">
    <property type="nucleotide sequence ID" value="NZ_LT670848.1"/>
</dbReference>
<dbReference type="Proteomes" id="UP000190235">
    <property type="component" value="Chromosome I"/>
</dbReference>
<dbReference type="OrthoDB" id="1451008at2"/>
<protein>
    <recommendedName>
        <fullName evidence="3">Addiction module component</fullName>
    </recommendedName>
</protein>
<dbReference type="EMBL" id="LT670848">
    <property type="protein sequence ID" value="SHM91450.1"/>
    <property type="molecule type" value="Genomic_DNA"/>
</dbReference>
<sequence length="89" mass="10495">MDRNALKITLIQKIIDCNDETLLREIEELLQEVNANEPGGDYEVERSNSVVPDRIYSELEKDFKAYQSEEIQSESWEKVERELKEKYGL</sequence>
<organism evidence="1 2">
    <name type="scientific">Salegentibacter salegens</name>
    <dbReference type="NCBI Taxonomy" id="143223"/>
    <lineage>
        <taxon>Bacteria</taxon>
        <taxon>Pseudomonadati</taxon>
        <taxon>Bacteroidota</taxon>
        <taxon>Flavobacteriia</taxon>
        <taxon>Flavobacteriales</taxon>
        <taxon>Flavobacteriaceae</taxon>
        <taxon>Salegentibacter</taxon>
    </lineage>
</organism>
<dbReference type="STRING" id="143223.SAMN05878281_2538"/>
<name>A0A1M7MKK0_9FLAO</name>
<proteinExistence type="predicted"/>
<accession>A0A1M7MKK0</accession>
<evidence type="ECO:0000313" key="1">
    <source>
        <dbReference type="EMBL" id="SHM91450.1"/>
    </source>
</evidence>